<evidence type="ECO:0000256" key="1">
    <source>
        <dbReference type="SAM" id="MobiDB-lite"/>
    </source>
</evidence>
<feature type="compositionally biased region" description="Low complexity" evidence="1">
    <location>
        <begin position="403"/>
        <end position="413"/>
    </location>
</feature>
<name>A0A835WS67_9CHLO</name>
<dbReference type="Proteomes" id="UP000613740">
    <property type="component" value="Unassembled WGS sequence"/>
</dbReference>
<dbReference type="EMBL" id="JAEHOD010000007">
    <property type="protein sequence ID" value="KAG2451876.1"/>
    <property type="molecule type" value="Genomic_DNA"/>
</dbReference>
<feature type="transmembrane region" description="Helical" evidence="2">
    <location>
        <begin position="36"/>
        <end position="60"/>
    </location>
</feature>
<dbReference type="OrthoDB" id="550681at2759"/>
<organism evidence="3 4">
    <name type="scientific">Chlamydomonas schloesseri</name>
    <dbReference type="NCBI Taxonomy" id="2026947"/>
    <lineage>
        <taxon>Eukaryota</taxon>
        <taxon>Viridiplantae</taxon>
        <taxon>Chlorophyta</taxon>
        <taxon>core chlorophytes</taxon>
        <taxon>Chlorophyceae</taxon>
        <taxon>CS clade</taxon>
        <taxon>Chlamydomonadales</taxon>
        <taxon>Chlamydomonadaceae</taxon>
        <taxon>Chlamydomonas</taxon>
    </lineage>
</organism>
<protein>
    <submittedName>
        <fullName evidence="3">Uncharacterized protein</fullName>
    </submittedName>
</protein>
<feature type="compositionally biased region" description="Basic and acidic residues" evidence="1">
    <location>
        <begin position="414"/>
        <end position="423"/>
    </location>
</feature>
<evidence type="ECO:0000256" key="2">
    <source>
        <dbReference type="SAM" id="Phobius"/>
    </source>
</evidence>
<evidence type="ECO:0000313" key="3">
    <source>
        <dbReference type="EMBL" id="KAG2451876.1"/>
    </source>
</evidence>
<feature type="region of interest" description="Disordered" evidence="1">
    <location>
        <begin position="387"/>
        <end position="423"/>
    </location>
</feature>
<sequence>MRIGAYASSSAAAAPGAGGRLRSAARRRRADLRAKMASLLLLLPLAMSLVRLLCGAIGGLSEGSLLGAKLIARSIISGGSGGGGGGSRAAAAGAASSGAAAPPPSDLGGVGPDDVGGGSLSGHAGSELSGLLSDDVLDTEGLDGLEVLGGLYGDLGSSDLDPNTVLALLYAAFGLTAGGRGPAGLEAAAAAQLSDAYVRYLGAWLAAHVGRGFVQLCRWLQPMQLSLLHLEAPLYTSPMGQGLHGALLLLPALVLALRLPWVLPALTGAASGVWQRLKAALPASAGGSAASPAAAAGSGRGSGAGAGGSTSGKQPRGLNGAAAAAVSVGSSSGFVQRSRDGSSVTFSFDEDDDAPASAHARSAAAEVVAAGYGAGRGAVAVAAPAGAVPSGRGTGPAGVQTQSGTGRSSSNKSGSEEASRMERAGRQLAWHAGGHAQVAAAAANGIPVPPPPSHYPEGLQPQGGEALARGAVGPDNTGAAAALDADGASAADAAALAAREESGRLAVQVLRAAGMLGTAAALTVLPCSLVSSWGPWLLDVAVTAATAVASFCVFAMVWTPRGRQLLLQDDGRAPLRYCTTLLLCRAAMGAVHASQGHDWGLALLVVSTAGNALRNCAAATAASESGVWSDVINVLAPALAALVYAYSPMYLGAAAT</sequence>
<reference evidence="3" key="1">
    <citation type="journal article" date="2020" name="bioRxiv">
        <title>Comparative genomics of Chlamydomonas.</title>
        <authorList>
            <person name="Craig R.J."/>
            <person name="Hasan A.R."/>
            <person name="Ness R.W."/>
            <person name="Keightley P.D."/>
        </authorList>
    </citation>
    <scope>NUCLEOTIDE SEQUENCE</scope>
    <source>
        <strain evidence="3">CCAP 11/173</strain>
    </source>
</reference>
<feature type="compositionally biased region" description="Low complexity" evidence="1">
    <location>
        <begin position="1"/>
        <end position="15"/>
    </location>
</feature>
<keyword evidence="2" id="KW-0812">Transmembrane</keyword>
<feature type="compositionally biased region" description="Gly residues" evidence="1">
    <location>
        <begin position="298"/>
        <end position="310"/>
    </location>
</feature>
<accession>A0A835WS67</accession>
<proteinExistence type="predicted"/>
<feature type="region of interest" description="Disordered" evidence="1">
    <location>
        <begin position="292"/>
        <end position="318"/>
    </location>
</feature>
<evidence type="ECO:0000313" key="4">
    <source>
        <dbReference type="Proteomes" id="UP000613740"/>
    </source>
</evidence>
<keyword evidence="2" id="KW-0472">Membrane</keyword>
<comment type="caution">
    <text evidence="3">The sequence shown here is derived from an EMBL/GenBank/DDBJ whole genome shotgun (WGS) entry which is preliminary data.</text>
</comment>
<keyword evidence="4" id="KW-1185">Reference proteome</keyword>
<dbReference type="AlphaFoldDB" id="A0A835WS67"/>
<feature type="region of interest" description="Disordered" evidence="1">
    <location>
        <begin position="1"/>
        <end position="20"/>
    </location>
</feature>
<gene>
    <name evidence="3" type="ORF">HYH02_003651</name>
</gene>
<feature type="region of interest" description="Disordered" evidence="1">
    <location>
        <begin position="95"/>
        <end position="116"/>
    </location>
</feature>
<keyword evidence="2" id="KW-1133">Transmembrane helix</keyword>